<evidence type="ECO:0000313" key="3">
    <source>
        <dbReference type="Proteomes" id="UP000198711"/>
    </source>
</evidence>
<sequence>MFKQFTAAVFLIAFSAQIFSKAVIVVNFYANQAYIAKTLCINKANLKMRCCGRCQLSKRLKQEDNKERQNPNLKIEKGNEVISSKSFFASYQFQEVNAGVDVYPDYKAHKLVDRSQAVFHPPTA</sequence>
<keyword evidence="3" id="KW-1185">Reference proteome</keyword>
<dbReference type="Proteomes" id="UP000198711">
    <property type="component" value="Unassembled WGS sequence"/>
</dbReference>
<protein>
    <submittedName>
        <fullName evidence="2">Uncharacterized protein</fullName>
    </submittedName>
</protein>
<proteinExistence type="predicted"/>
<evidence type="ECO:0000256" key="1">
    <source>
        <dbReference type="SAM" id="SignalP"/>
    </source>
</evidence>
<evidence type="ECO:0000313" key="2">
    <source>
        <dbReference type="EMBL" id="SDW39911.1"/>
    </source>
</evidence>
<organism evidence="2 3">
    <name type="scientific">Hydrobacter penzbergensis</name>
    <dbReference type="NCBI Taxonomy" id="1235997"/>
    <lineage>
        <taxon>Bacteria</taxon>
        <taxon>Pseudomonadati</taxon>
        <taxon>Bacteroidota</taxon>
        <taxon>Chitinophagia</taxon>
        <taxon>Chitinophagales</taxon>
        <taxon>Chitinophagaceae</taxon>
        <taxon>Hydrobacter</taxon>
    </lineage>
</organism>
<gene>
    <name evidence="2" type="ORF">SAMN05444410_102207</name>
</gene>
<dbReference type="EMBL" id="FNNO01000002">
    <property type="protein sequence ID" value="SDW39911.1"/>
    <property type="molecule type" value="Genomic_DNA"/>
</dbReference>
<feature type="chain" id="PRO_5036480252" evidence="1">
    <location>
        <begin position="19"/>
        <end position="124"/>
    </location>
</feature>
<keyword evidence="1" id="KW-0732">Signal</keyword>
<dbReference type="AlphaFoldDB" id="A0A8X8IEG1"/>
<dbReference type="RefSeq" id="WP_092722346.1">
    <property type="nucleotide sequence ID" value="NZ_FNNO01000002.1"/>
</dbReference>
<accession>A0A8X8IEG1</accession>
<feature type="signal peptide" evidence="1">
    <location>
        <begin position="1"/>
        <end position="18"/>
    </location>
</feature>
<comment type="caution">
    <text evidence="2">The sequence shown here is derived from an EMBL/GenBank/DDBJ whole genome shotgun (WGS) entry which is preliminary data.</text>
</comment>
<name>A0A8X8IEG1_9BACT</name>
<reference evidence="2 3" key="1">
    <citation type="submission" date="2016-10" db="EMBL/GenBank/DDBJ databases">
        <authorList>
            <person name="Varghese N."/>
            <person name="Submissions S."/>
        </authorList>
    </citation>
    <scope>NUCLEOTIDE SEQUENCE [LARGE SCALE GENOMIC DNA]</scope>
    <source>
        <strain evidence="2 3">DSM 25353</strain>
    </source>
</reference>